<evidence type="ECO:0000313" key="3">
    <source>
        <dbReference type="Proteomes" id="UP000305948"/>
    </source>
</evidence>
<dbReference type="PROSITE" id="PS50097">
    <property type="entry name" value="BTB"/>
    <property type="match status" value="1"/>
</dbReference>
<dbReference type="CDD" id="cd18186">
    <property type="entry name" value="BTB_POZ_ZBTB_KLHL-like"/>
    <property type="match status" value="1"/>
</dbReference>
<keyword evidence="3" id="KW-1185">Reference proteome</keyword>
<organism evidence="2 3">
    <name type="scientific">Heliocybe sulcata</name>
    <dbReference type="NCBI Taxonomy" id="5364"/>
    <lineage>
        <taxon>Eukaryota</taxon>
        <taxon>Fungi</taxon>
        <taxon>Dikarya</taxon>
        <taxon>Basidiomycota</taxon>
        <taxon>Agaricomycotina</taxon>
        <taxon>Agaricomycetes</taxon>
        <taxon>Gloeophyllales</taxon>
        <taxon>Gloeophyllaceae</taxon>
        <taxon>Heliocybe</taxon>
    </lineage>
</organism>
<dbReference type="Gene3D" id="3.30.710.10">
    <property type="entry name" value="Potassium Channel Kv1.1, Chain A"/>
    <property type="match status" value="1"/>
</dbReference>
<accession>A0A5C3MW68</accession>
<dbReference type="STRING" id="5364.A0A5C3MW68"/>
<dbReference type="EMBL" id="ML213519">
    <property type="protein sequence ID" value="TFK48406.1"/>
    <property type="molecule type" value="Genomic_DNA"/>
</dbReference>
<dbReference type="AlphaFoldDB" id="A0A5C3MW68"/>
<feature type="domain" description="BTB" evidence="1">
    <location>
        <begin position="22"/>
        <end position="93"/>
    </location>
</feature>
<dbReference type="Pfam" id="PF00651">
    <property type="entry name" value="BTB"/>
    <property type="match status" value="1"/>
</dbReference>
<dbReference type="SMART" id="SM00225">
    <property type="entry name" value="BTB"/>
    <property type="match status" value="1"/>
</dbReference>
<protein>
    <recommendedName>
        <fullName evidence="1">BTB domain-containing protein</fullName>
    </recommendedName>
</protein>
<gene>
    <name evidence="2" type="ORF">OE88DRAFT_522920</name>
</gene>
<dbReference type="OrthoDB" id="3357985at2759"/>
<dbReference type="InterPro" id="IPR000210">
    <property type="entry name" value="BTB/POZ_dom"/>
</dbReference>
<dbReference type="SUPFAM" id="SSF54695">
    <property type="entry name" value="POZ domain"/>
    <property type="match status" value="1"/>
</dbReference>
<sequence>MTSKKTSDWRPTESLFQEDPTADVVLRSRDGVDFRAHMHILSIASHLFRDMFSLGKASDPAPERKDVLSLEDRVVPMTEETAEVVEKLLQLCYPVDQPTWDNAGQIHPVLAAAKKYQMETIVRRLMKELMTPRFLEKESLRIFAIACHLKLNDSAQVAARHTLSHPIQMKHARKELQFISGLSVLGLFEFRQECSKAAATLATDPGCIDVVRGEGNWALFKCSDTTCHPVYRSQAYSRECPQWWYTYLSSAHAALTEKPSGTSAMTDETLKPALEEASRCNRCCSSAYLDLARFGRLLGVIVERTVEKITKTYDFCEA</sequence>
<reference evidence="2 3" key="1">
    <citation type="journal article" date="2019" name="Nat. Ecol. Evol.">
        <title>Megaphylogeny resolves global patterns of mushroom evolution.</title>
        <authorList>
            <person name="Varga T."/>
            <person name="Krizsan K."/>
            <person name="Foldi C."/>
            <person name="Dima B."/>
            <person name="Sanchez-Garcia M."/>
            <person name="Sanchez-Ramirez S."/>
            <person name="Szollosi G.J."/>
            <person name="Szarkandi J.G."/>
            <person name="Papp V."/>
            <person name="Albert L."/>
            <person name="Andreopoulos W."/>
            <person name="Angelini C."/>
            <person name="Antonin V."/>
            <person name="Barry K.W."/>
            <person name="Bougher N.L."/>
            <person name="Buchanan P."/>
            <person name="Buyck B."/>
            <person name="Bense V."/>
            <person name="Catcheside P."/>
            <person name="Chovatia M."/>
            <person name="Cooper J."/>
            <person name="Damon W."/>
            <person name="Desjardin D."/>
            <person name="Finy P."/>
            <person name="Geml J."/>
            <person name="Haridas S."/>
            <person name="Hughes K."/>
            <person name="Justo A."/>
            <person name="Karasinski D."/>
            <person name="Kautmanova I."/>
            <person name="Kiss B."/>
            <person name="Kocsube S."/>
            <person name="Kotiranta H."/>
            <person name="LaButti K.M."/>
            <person name="Lechner B.E."/>
            <person name="Liimatainen K."/>
            <person name="Lipzen A."/>
            <person name="Lukacs Z."/>
            <person name="Mihaltcheva S."/>
            <person name="Morgado L.N."/>
            <person name="Niskanen T."/>
            <person name="Noordeloos M.E."/>
            <person name="Ohm R.A."/>
            <person name="Ortiz-Santana B."/>
            <person name="Ovrebo C."/>
            <person name="Racz N."/>
            <person name="Riley R."/>
            <person name="Savchenko A."/>
            <person name="Shiryaev A."/>
            <person name="Soop K."/>
            <person name="Spirin V."/>
            <person name="Szebenyi C."/>
            <person name="Tomsovsky M."/>
            <person name="Tulloss R.E."/>
            <person name="Uehling J."/>
            <person name="Grigoriev I.V."/>
            <person name="Vagvolgyi C."/>
            <person name="Papp T."/>
            <person name="Martin F.M."/>
            <person name="Miettinen O."/>
            <person name="Hibbett D.S."/>
            <person name="Nagy L.G."/>
        </authorList>
    </citation>
    <scope>NUCLEOTIDE SEQUENCE [LARGE SCALE GENOMIC DNA]</scope>
    <source>
        <strain evidence="2 3">OMC1185</strain>
    </source>
</reference>
<evidence type="ECO:0000313" key="2">
    <source>
        <dbReference type="EMBL" id="TFK48406.1"/>
    </source>
</evidence>
<dbReference type="InterPro" id="IPR011333">
    <property type="entry name" value="SKP1/BTB/POZ_sf"/>
</dbReference>
<evidence type="ECO:0000259" key="1">
    <source>
        <dbReference type="PROSITE" id="PS50097"/>
    </source>
</evidence>
<proteinExistence type="predicted"/>
<dbReference type="Proteomes" id="UP000305948">
    <property type="component" value="Unassembled WGS sequence"/>
</dbReference>
<name>A0A5C3MW68_9AGAM</name>